<feature type="transmembrane region" description="Helical" evidence="6">
    <location>
        <begin position="111"/>
        <end position="132"/>
    </location>
</feature>
<feature type="transmembrane region" description="Helical" evidence="6">
    <location>
        <begin position="48"/>
        <end position="68"/>
    </location>
</feature>
<dbReference type="GO" id="GO:0016020">
    <property type="term" value="C:membrane"/>
    <property type="evidence" value="ECO:0007669"/>
    <property type="project" value="UniProtKB-SubCell"/>
</dbReference>
<dbReference type="EMBL" id="JAQQPM010000003">
    <property type="protein sequence ID" value="KAK2070239.1"/>
    <property type="molecule type" value="Genomic_DNA"/>
</dbReference>
<evidence type="ECO:0000256" key="1">
    <source>
        <dbReference type="ARBA" id="ARBA00004141"/>
    </source>
</evidence>
<dbReference type="PANTHER" id="PTHR43791:SF92">
    <property type="entry name" value="AGL026WP"/>
    <property type="match status" value="1"/>
</dbReference>
<dbReference type="SUPFAM" id="SSF103473">
    <property type="entry name" value="MFS general substrate transporter"/>
    <property type="match status" value="1"/>
</dbReference>
<dbReference type="Gene3D" id="1.20.1250.20">
    <property type="entry name" value="MFS general substrate transporter like domains"/>
    <property type="match status" value="1"/>
</dbReference>
<dbReference type="AlphaFoldDB" id="A0AAD9I417"/>
<dbReference type="InterPro" id="IPR036259">
    <property type="entry name" value="MFS_trans_sf"/>
</dbReference>
<dbReference type="FunFam" id="1.20.1250.20:FF:000013">
    <property type="entry name" value="MFS general substrate transporter"/>
    <property type="match status" value="1"/>
</dbReference>
<dbReference type="GO" id="GO:0022857">
    <property type="term" value="F:transmembrane transporter activity"/>
    <property type="evidence" value="ECO:0007669"/>
    <property type="project" value="TreeGrafter"/>
</dbReference>
<evidence type="ECO:0000313" key="8">
    <source>
        <dbReference type="Proteomes" id="UP001217918"/>
    </source>
</evidence>
<feature type="transmembrane region" description="Helical" evidence="6">
    <location>
        <begin position="171"/>
        <end position="192"/>
    </location>
</feature>
<keyword evidence="4 6" id="KW-1133">Transmembrane helix</keyword>
<evidence type="ECO:0000256" key="4">
    <source>
        <dbReference type="ARBA" id="ARBA00022989"/>
    </source>
</evidence>
<evidence type="ECO:0000313" key="7">
    <source>
        <dbReference type="EMBL" id="KAK2070239.1"/>
    </source>
</evidence>
<dbReference type="PANTHER" id="PTHR43791">
    <property type="entry name" value="PERMEASE-RELATED"/>
    <property type="match status" value="1"/>
</dbReference>
<evidence type="ECO:0000256" key="5">
    <source>
        <dbReference type="ARBA" id="ARBA00023136"/>
    </source>
</evidence>
<sequence length="243" mass="26565">MPTAADSGERALAIWRLEEDIGEDDWVAADKQSFWKHSARLALADIKTWVLTVLLFGIVASGTVTTFFPTVVATLDYSNVVFLWLTAPPYVLAIMASYLNAMHADKTGERYWHITLPLLGSIVAFMLAATTTALGPRYFSMMLMPASVYSGYVVALAWISNTLPRPPAKRAAALALINAISSSAGIYASFLYPTSDGPRYVTPTVLRSILVCLNRRLDRGEFVEGAINALPGEAAAHEFRFKI</sequence>
<evidence type="ECO:0000256" key="6">
    <source>
        <dbReference type="SAM" id="Phobius"/>
    </source>
</evidence>
<keyword evidence="2" id="KW-0813">Transport</keyword>
<evidence type="ECO:0000256" key="2">
    <source>
        <dbReference type="ARBA" id="ARBA00022448"/>
    </source>
</evidence>
<accession>A0AAD9I417</accession>
<keyword evidence="5 6" id="KW-0472">Membrane</keyword>
<feature type="transmembrane region" description="Helical" evidence="6">
    <location>
        <begin position="80"/>
        <end position="99"/>
    </location>
</feature>
<comment type="subcellular location">
    <subcellularLocation>
        <location evidence="1">Membrane</location>
        <topology evidence="1">Multi-pass membrane protein</topology>
    </subcellularLocation>
</comment>
<protein>
    <submittedName>
        <fullName evidence="7">Uncharacterized protein</fullName>
    </submittedName>
</protein>
<comment type="caution">
    <text evidence="7">The sequence shown here is derived from an EMBL/GenBank/DDBJ whole genome shotgun (WGS) entry which is preliminary data.</text>
</comment>
<feature type="transmembrane region" description="Helical" evidence="6">
    <location>
        <begin position="138"/>
        <end position="159"/>
    </location>
</feature>
<proteinExistence type="predicted"/>
<evidence type="ECO:0000256" key="3">
    <source>
        <dbReference type="ARBA" id="ARBA00022692"/>
    </source>
</evidence>
<keyword evidence="8" id="KW-1185">Reference proteome</keyword>
<reference evidence="7" key="1">
    <citation type="journal article" date="2023" name="Mol. Plant Microbe Interact.">
        <title>Elucidating the Obligate Nature and Biological Capacity of an Invasive Fungal Corn Pathogen.</title>
        <authorList>
            <person name="MacCready J.S."/>
            <person name="Roggenkamp E.M."/>
            <person name="Gdanetz K."/>
            <person name="Chilvers M.I."/>
        </authorList>
    </citation>
    <scope>NUCLEOTIDE SEQUENCE</scope>
    <source>
        <strain evidence="7">PM02</strain>
    </source>
</reference>
<gene>
    <name evidence="7" type="ORF">P8C59_004751</name>
</gene>
<organism evidence="7 8">
    <name type="scientific">Phyllachora maydis</name>
    <dbReference type="NCBI Taxonomy" id="1825666"/>
    <lineage>
        <taxon>Eukaryota</taxon>
        <taxon>Fungi</taxon>
        <taxon>Dikarya</taxon>
        <taxon>Ascomycota</taxon>
        <taxon>Pezizomycotina</taxon>
        <taxon>Sordariomycetes</taxon>
        <taxon>Sordariomycetidae</taxon>
        <taxon>Phyllachorales</taxon>
        <taxon>Phyllachoraceae</taxon>
        <taxon>Phyllachora</taxon>
    </lineage>
</organism>
<keyword evidence="3 6" id="KW-0812">Transmembrane</keyword>
<dbReference type="Proteomes" id="UP001217918">
    <property type="component" value="Unassembled WGS sequence"/>
</dbReference>
<name>A0AAD9I417_9PEZI</name>